<feature type="non-terminal residue" evidence="1">
    <location>
        <position position="88"/>
    </location>
</feature>
<evidence type="ECO:0000313" key="1">
    <source>
        <dbReference type="EMBL" id="CAG8819328.1"/>
    </source>
</evidence>
<comment type="caution">
    <text evidence="1">The sequence shown here is derived from an EMBL/GenBank/DDBJ whole genome shotgun (WGS) entry which is preliminary data.</text>
</comment>
<dbReference type="Gene3D" id="2.130.10.10">
    <property type="entry name" value="YVTN repeat-like/Quinoprotein amine dehydrogenase"/>
    <property type="match status" value="1"/>
</dbReference>
<dbReference type="EMBL" id="CAJVPZ010097281">
    <property type="protein sequence ID" value="CAG8819328.1"/>
    <property type="molecule type" value="Genomic_DNA"/>
</dbReference>
<evidence type="ECO:0000313" key="2">
    <source>
        <dbReference type="Proteomes" id="UP000789396"/>
    </source>
</evidence>
<feature type="non-terminal residue" evidence="1">
    <location>
        <position position="1"/>
    </location>
</feature>
<dbReference type="InterPro" id="IPR036322">
    <property type="entry name" value="WD40_repeat_dom_sf"/>
</dbReference>
<gene>
    <name evidence="1" type="ORF">RFULGI_LOCUS19503</name>
</gene>
<reference evidence="1" key="1">
    <citation type="submission" date="2021-06" db="EMBL/GenBank/DDBJ databases">
        <authorList>
            <person name="Kallberg Y."/>
            <person name="Tangrot J."/>
            <person name="Rosling A."/>
        </authorList>
    </citation>
    <scope>NUCLEOTIDE SEQUENCE</scope>
    <source>
        <strain evidence="1">IN212</strain>
    </source>
</reference>
<organism evidence="1 2">
    <name type="scientific">Racocetra fulgida</name>
    <dbReference type="NCBI Taxonomy" id="60492"/>
    <lineage>
        <taxon>Eukaryota</taxon>
        <taxon>Fungi</taxon>
        <taxon>Fungi incertae sedis</taxon>
        <taxon>Mucoromycota</taxon>
        <taxon>Glomeromycotina</taxon>
        <taxon>Glomeromycetes</taxon>
        <taxon>Diversisporales</taxon>
        <taxon>Gigasporaceae</taxon>
        <taxon>Racocetra</taxon>
    </lineage>
</organism>
<dbReference type="GO" id="GO:0031932">
    <property type="term" value="C:TORC2 complex"/>
    <property type="evidence" value="ECO:0007669"/>
    <property type="project" value="InterPro"/>
</dbReference>
<sequence length="88" mass="10148">IPEEDIPMRSVTVAIDGSMLVAANNKGNCYVWEMSNNRDFTDLEPLTTFSAHKKYITRCLLNTTVKIWSTANNEFELDKELKGHQRWV</sequence>
<dbReference type="AlphaFoldDB" id="A0A9N9K9Y7"/>
<dbReference type="SUPFAM" id="SSF50978">
    <property type="entry name" value="WD40 repeat-like"/>
    <property type="match status" value="1"/>
</dbReference>
<protein>
    <submittedName>
        <fullName evidence="1">744_t:CDS:1</fullName>
    </submittedName>
</protein>
<dbReference type="GO" id="GO:0032956">
    <property type="term" value="P:regulation of actin cytoskeleton organization"/>
    <property type="evidence" value="ECO:0007669"/>
    <property type="project" value="TreeGrafter"/>
</dbReference>
<dbReference type="PANTHER" id="PTHR19842">
    <property type="entry name" value="G BETA-LIKE PROTEIN GBL"/>
    <property type="match status" value="1"/>
</dbReference>
<dbReference type="GO" id="GO:0031929">
    <property type="term" value="P:TOR signaling"/>
    <property type="evidence" value="ECO:0007669"/>
    <property type="project" value="InterPro"/>
</dbReference>
<dbReference type="PANTHER" id="PTHR19842:SF0">
    <property type="entry name" value="TARGET OF RAPAMYCIN COMPLEX SUBUNIT LST8"/>
    <property type="match status" value="1"/>
</dbReference>
<name>A0A9N9K9Y7_9GLOM</name>
<dbReference type="InterPro" id="IPR037588">
    <property type="entry name" value="MLST8"/>
</dbReference>
<dbReference type="OrthoDB" id="400at2759"/>
<proteinExistence type="predicted"/>
<dbReference type="GO" id="GO:0031931">
    <property type="term" value="C:TORC1 complex"/>
    <property type="evidence" value="ECO:0007669"/>
    <property type="project" value="InterPro"/>
</dbReference>
<dbReference type="Proteomes" id="UP000789396">
    <property type="component" value="Unassembled WGS sequence"/>
</dbReference>
<dbReference type="InterPro" id="IPR015943">
    <property type="entry name" value="WD40/YVTN_repeat-like_dom_sf"/>
</dbReference>
<keyword evidence="2" id="KW-1185">Reference proteome</keyword>
<accession>A0A9N9K9Y7</accession>